<dbReference type="RefSeq" id="XP_002180149.1">
    <property type="nucleotide sequence ID" value="XM_002180113.1"/>
</dbReference>
<evidence type="ECO:0000256" key="1">
    <source>
        <dbReference type="ARBA" id="ARBA00022837"/>
    </source>
</evidence>
<reference evidence="4 5" key="1">
    <citation type="journal article" date="2008" name="Nature">
        <title>The Phaeodactylum genome reveals the evolutionary history of diatom genomes.</title>
        <authorList>
            <person name="Bowler C."/>
            <person name="Allen A.E."/>
            <person name="Badger J.H."/>
            <person name="Grimwood J."/>
            <person name="Jabbari K."/>
            <person name="Kuo A."/>
            <person name="Maheswari U."/>
            <person name="Martens C."/>
            <person name="Maumus F."/>
            <person name="Otillar R.P."/>
            <person name="Rayko E."/>
            <person name="Salamov A."/>
            <person name="Vandepoele K."/>
            <person name="Beszteri B."/>
            <person name="Gruber A."/>
            <person name="Heijde M."/>
            <person name="Katinka M."/>
            <person name="Mock T."/>
            <person name="Valentin K."/>
            <person name="Verret F."/>
            <person name="Berges J.A."/>
            <person name="Brownlee C."/>
            <person name="Cadoret J.P."/>
            <person name="Chiovitti A."/>
            <person name="Choi C.J."/>
            <person name="Coesel S."/>
            <person name="De Martino A."/>
            <person name="Detter J.C."/>
            <person name="Durkin C."/>
            <person name="Falciatore A."/>
            <person name="Fournet J."/>
            <person name="Haruta M."/>
            <person name="Huysman M.J."/>
            <person name="Jenkins B.D."/>
            <person name="Jiroutova K."/>
            <person name="Jorgensen R.E."/>
            <person name="Joubert Y."/>
            <person name="Kaplan A."/>
            <person name="Kroger N."/>
            <person name="Kroth P.G."/>
            <person name="La Roche J."/>
            <person name="Lindquist E."/>
            <person name="Lommer M."/>
            <person name="Martin-Jezequel V."/>
            <person name="Lopez P.J."/>
            <person name="Lucas S."/>
            <person name="Mangogna M."/>
            <person name="McGinnis K."/>
            <person name="Medlin L.K."/>
            <person name="Montsant A."/>
            <person name="Oudot-Le Secq M.P."/>
            <person name="Napoli C."/>
            <person name="Obornik M."/>
            <person name="Parker M.S."/>
            <person name="Petit J.L."/>
            <person name="Porcel B.M."/>
            <person name="Poulsen N."/>
            <person name="Robison M."/>
            <person name="Rychlewski L."/>
            <person name="Rynearson T.A."/>
            <person name="Schmutz J."/>
            <person name="Shapiro H."/>
            <person name="Siaut M."/>
            <person name="Stanley M."/>
            <person name="Sussman M.R."/>
            <person name="Taylor A.R."/>
            <person name="Vardi A."/>
            <person name="von Dassow P."/>
            <person name="Vyverman W."/>
            <person name="Willis A."/>
            <person name="Wyrwicz L.S."/>
            <person name="Rokhsar D.S."/>
            <person name="Weissenbach J."/>
            <person name="Armbrust E.V."/>
            <person name="Green B.R."/>
            <person name="Van de Peer Y."/>
            <person name="Grigoriev I.V."/>
        </authorList>
    </citation>
    <scope>NUCLEOTIDE SEQUENCE [LARGE SCALE GENOMIC DNA]</scope>
    <source>
        <strain evidence="4 5">CCAP 1055/1</strain>
    </source>
</reference>
<dbReference type="InterPro" id="IPR018247">
    <property type="entry name" value="EF_Hand_1_Ca_BS"/>
</dbReference>
<dbReference type="InterPro" id="IPR011992">
    <property type="entry name" value="EF-hand-dom_pair"/>
</dbReference>
<protein>
    <recommendedName>
        <fullName evidence="3">EF-hand domain-containing protein</fullName>
    </recommendedName>
</protein>
<dbReference type="PaxDb" id="2850-Phatr46009"/>
<organism evidence="4 5">
    <name type="scientific">Phaeodactylum tricornutum (strain CCAP 1055/1)</name>
    <dbReference type="NCBI Taxonomy" id="556484"/>
    <lineage>
        <taxon>Eukaryota</taxon>
        <taxon>Sar</taxon>
        <taxon>Stramenopiles</taxon>
        <taxon>Ochrophyta</taxon>
        <taxon>Bacillariophyta</taxon>
        <taxon>Bacillariophyceae</taxon>
        <taxon>Bacillariophycidae</taxon>
        <taxon>Naviculales</taxon>
        <taxon>Phaeodactylaceae</taxon>
        <taxon>Phaeodactylum</taxon>
    </lineage>
</organism>
<keyword evidence="5" id="KW-1185">Reference proteome</keyword>
<dbReference type="PROSITE" id="PS00018">
    <property type="entry name" value="EF_HAND_1"/>
    <property type="match status" value="1"/>
</dbReference>
<reference evidence="5" key="2">
    <citation type="submission" date="2008-08" db="EMBL/GenBank/DDBJ databases">
        <authorList>
            <consortium name="Diatom Consortium"/>
            <person name="Grigoriev I."/>
            <person name="Grimwood J."/>
            <person name="Kuo A."/>
            <person name="Otillar R.P."/>
            <person name="Salamov A."/>
            <person name="Detter J.C."/>
            <person name="Lindquist E."/>
            <person name="Shapiro H."/>
            <person name="Lucas S."/>
            <person name="Glavina del Rio T."/>
            <person name="Pitluck S."/>
            <person name="Rokhsar D."/>
            <person name="Bowler C."/>
        </authorList>
    </citation>
    <scope>GENOME REANNOTATION</scope>
    <source>
        <strain evidence="5">CCAP 1055/1</strain>
    </source>
</reference>
<name>B7FZH6_PHATC</name>
<dbReference type="InParanoid" id="B7FZH6"/>
<feature type="transmembrane region" description="Helical" evidence="2">
    <location>
        <begin position="285"/>
        <end position="306"/>
    </location>
</feature>
<keyword evidence="2" id="KW-1133">Transmembrane helix</keyword>
<evidence type="ECO:0000259" key="3">
    <source>
        <dbReference type="PROSITE" id="PS50222"/>
    </source>
</evidence>
<keyword evidence="1" id="KW-0106">Calcium</keyword>
<feature type="domain" description="EF-hand" evidence="3">
    <location>
        <begin position="206"/>
        <end position="241"/>
    </location>
</feature>
<keyword evidence="2" id="KW-0812">Transmembrane</keyword>
<dbReference type="EMBL" id="CM000611">
    <property type="protein sequence ID" value="EEC48340.1"/>
    <property type="molecule type" value="Genomic_DNA"/>
</dbReference>
<dbReference type="KEGG" id="pti:PHATRDRAFT_46009"/>
<keyword evidence="2" id="KW-0472">Membrane</keyword>
<dbReference type="AlphaFoldDB" id="B7FZH6"/>
<proteinExistence type="predicted"/>
<gene>
    <name evidence="4" type="ORF">PHATRDRAFT_46009</name>
</gene>
<evidence type="ECO:0000313" key="4">
    <source>
        <dbReference type="EMBL" id="EEC48340.1"/>
    </source>
</evidence>
<dbReference type="PROSITE" id="PS50222">
    <property type="entry name" value="EF_HAND_2"/>
    <property type="match status" value="1"/>
</dbReference>
<dbReference type="GeneID" id="7200866"/>
<dbReference type="HOGENOM" id="CLU_848553_0_0_1"/>
<dbReference type="GO" id="GO:0005509">
    <property type="term" value="F:calcium ion binding"/>
    <property type="evidence" value="ECO:0007669"/>
    <property type="project" value="InterPro"/>
</dbReference>
<dbReference type="eggNOG" id="ENOG502TB8R">
    <property type="taxonomic scope" value="Eukaryota"/>
</dbReference>
<sequence length="328" mass="37527">MRQLHYLSICCCVVASAIAFTSPVHSNGRSRCLRESLRYRRHRKQLNYVSPRVREETTPFLDLSSTLPDLTTTSSTAPESDIVSPEVSAPEMVLKEATSTKTAFPASWFQVSRILQLVVLLRTLGKHLSPPSKREHILSTPLRNKNPLSNLLQLRQIYFRRLSNWAFEVCDPSRSGQLTPTELYAGILLIHLHLARYAGVAACHPPDRTQVDEFFRLADPKQSGTIGKQEFTNIVLLTFAHIGSRMLAYYVILLAAMPLFSSTLWRQWYTAFPYRATPSWCGHLIIGTAEHVASLLLFVLVVPIIFEHVDRIARHLVRRRRPQRRPYW</sequence>
<dbReference type="Gene3D" id="1.10.238.10">
    <property type="entry name" value="EF-hand"/>
    <property type="match status" value="1"/>
</dbReference>
<evidence type="ECO:0000256" key="2">
    <source>
        <dbReference type="SAM" id="Phobius"/>
    </source>
</evidence>
<dbReference type="Proteomes" id="UP000000759">
    <property type="component" value="Chromosome 8"/>
</dbReference>
<accession>B7FZH6</accession>
<feature type="transmembrane region" description="Helical" evidence="2">
    <location>
        <begin position="247"/>
        <end position="265"/>
    </location>
</feature>
<dbReference type="InterPro" id="IPR002048">
    <property type="entry name" value="EF_hand_dom"/>
</dbReference>
<dbReference type="SUPFAM" id="SSF47473">
    <property type="entry name" value="EF-hand"/>
    <property type="match status" value="1"/>
</dbReference>
<evidence type="ECO:0000313" key="5">
    <source>
        <dbReference type="Proteomes" id="UP000000759"/>
    </source>
</evidence>
<feature type="transmembrane region" description="Helical" evidence="2">
    <location>
        <begin position="6"/>
        <end position="24"/>
    </location>
</feature>